<dbReference type="Proteomes" id="UP000479190">
    <property type="component" value="Unassembled WGS sequence"/>
</dbReference>
<name>A0A6H5IWH0_9HYME</name>
<sequence>MQVVDLTEDDDMLEVVEVHVRPPTSQNNNHAFIDLTREGSEPPIARSSPRRQDSDGQAGQPENEDGASREGRHLRWWLNGLDVAGLLHHPEDTHERSTVASDGSPRSRDSRSRTSTNISKHTTSTSSVVSNRTMSDISSVSLTWYVNKESSEAEEDARERAELAHWRLCLDSNDETMPSRPPSDLCSPVSSSSNNSDDASSVISSSIGADMTDSDEEYYTVTECRRDLQLQCPAPAAAPTAKRDHGQHRHSSRRTIEL</sequence>
<feature type="compositionally biased region" description="Low complexity" evidence="1">
    <location>
        <begin position="187"/>
        <end position="207"/>
    </location>
</feature>
<feature type="compositionally biased region" description="Basic residues" evidence="1">
    <location>
        <begin position="245"/>
        <end position="258"/>
    </location>
</feature>
<evidence type="ECO:0000256" key="1">
    <source>
        <dbReference type="SAM" id="MobiDB-lite"/>
    </source>
</evidence>
<feature type="region of interest" description="Disordered" evidence="1">
    <location>
        <begin position="89"/>
        <end position="131"/>
    </location>
</feature>
<reference evidence="2 3" key="1">
    <citation type="submission" date="2020-02" db="EMBL/GenBank/DDBJ databases">
        <authorList>
            <person name="Ferguson B K."/>
        </authorList>
    </citation>
    <scope>NUCLEOTIDE SEQUENCE [LARGE SCALE GENOMIC DNA]</scope>
</reference>
<protein>
    <submittedName>
        <fullName evidence="2">Uncharacterized protein</fullName>
    </submittedName>
</protein>
<proteinExistence type="predicted"/>
<organism evidence="2 3">
    <name type="scientific">Trichogramma brassicae</name>
    <dbReference type="NCBI Taxonomy" id="86971"/>
    <lineage>
        <taxon>Eukaryota</taxon>
        <taxon>Metazoa</taxon>
        <taxon>Ecdysozoa</taxon>
        <taxon>Arthropoda</taxon>
        <taxon>Hexapoda</taxon>
        <taxon>Insecta</taxon>
        <taxon>Pterygota</taxon>
        <taxon>Neoptera</taxon>
        <taxon>Endopterygota</taxon>
        <taxon>Hymenoptera</taxon>
        <taxon>Apocrita</taxon>
        <taxon>Proctotrupomorpha</taxon>
        <taxon>Chalcidoidea</taxon>
        <taxon>Trichogrammatidae</taxon>
        <taxon>Trichogramma</taxon>
    </lineage>
</organism>
<evidence type="ECO:0000313" key="3">
    <source>
        <dbReference type="Proteomes" id="UP000479190"/>
    </source>
</evidence>
<feature type="region of interest" description="Disordered" evidence="1">
    <location>
        <begin position="232"/>
        <end position="258"/>
    </location>
</feature>
<feature type="region of interest" description="Disordered" evidence="1">
    <location>
        <begin position="173"/>
        <end position="212"/>
    </location>
</feature>
<dbReference type="AlphaFoldDB" id="A0A6H5IWH0"/>
<keyword evidence="3" id="KW-1185">Reference proteome</keyword>
<feature type="region of interest" description="Disordered" evidence="1">
    <location>
        <begin position="39"/>
        <end position="69"/>
    </location>
</feature>
<evidence type="ECO:0000313" key="2">
    <source>
        <dbReference type="EMBL" id="CAB0039249.1"/>
    </source>
</evidence>
<accession>A0A6H5IWH0</accession>
<gene>
    <name evidence="2" type="ORF">TBRA_LOCUS10999</name>
</gene>
<dbReference type="EMBL" id="CADCXV010000947">
    <property type="protein sequence ID" value="CAB0039249.1"/>
    <property type="molecule type" value="Genomic_DNA"/>
</dbReference>